<comment type="caution">
    <text evidence="10">The sequence shown here is derived from an EMBL/GenBank/DDBJ whole genome shotgun (WGS) entry which is preliminary data.</text>
</comment>
<accession>A0A7Z0EPN7</accession>
<evidence type="ECO:0000256" key="3">
    <source>
        <dbReference type="ARBA" id="ARBA00022475"/>
    </source>
</evidence>
<dbReference type="InterPro" id="IPR020846">
    <property type="entry name" value="MFS_dom"/>
</dbReference>
<evidence type="ECO:0000259" key="9">
    <source>
        <dbReference type="PROSITE" id="PS50850"/>
    </source>
</evidence>
<dbReference type="GO" id="GO:0005886">
    <property type="term" value="C:plasma membrane"/>
    <property type="evidence" value="ECO:0007669"/>
    <property type="project" value="UniProtKB-SubCell"/>
</dbReference>
<dbReference type="Proteomes" id="UP000572051">
    <property type="component" value="Unassembled WGS sequence"/>
</dbReference>
<feature type="compositionally biased region" description="Low complexity" evidence="7">
    <location>
        <begin position="467"/>
        <end position="479"/>
    </location>
</feature>
<dbReference type="Pfam" id="PF05977">
    <property type="entry name" value="MFS_3"/>
    <property type="match status" value="1"/>
</dbReference>
<feature type="transmembrane region" description="Helical" evidence="8">
    <location>
        <begin position="175"/>
        <end position="192"/>
    </location>
</feature>
<dbReference type="PANTHER" id="PTHR23513:SF11">
    <property type="entry name" value="STAPHYLOFERRIN A TRANSPORTER"/>
    <property type="match status" value="1"/>
</dbReference>
<comment type="subcellular location">
    <subcellularLocation>
        <location evidence="1">Cell membrane</location>
        <topology evidence="1">Multi-pass membrane protein</topology>
    </subcellularLocation>
</comment>
<evidence type="ECO:0000256" key="2">
    <source>
        <dbReference type="ARBA" id="ARBA00022448"/>
    </source>
</evidence>
<keyword evidence="3" id="KW-1003">Cell membrane</keyword>
<feature type="transmembrane region" description="Helical" evidence="8">
    <location>
        <begin position="345"/>
        <end position="368"/>
    </location>
</feature>
<feature type="transmembrane region" description="Helical" evidence="8">
    <location>
        <begin position="256"/>
        <end position="278"/>
    </location>
</feature>
<reference evidence="10 11" key="1">
    <citation type="submission" date="2020-07" db="EMBL/GenBank/DDBJ databases">
        <title>Sequencing the genomes of 1000 actinobacteria strains.</title>
        <authorList>
            <person name="Klenk H.-P."/>
        </authorList>
    </citation>
    <scope>NUCLEOTIDE SEQUENCE [LARGE SCALE GENOMIC DNA]</scope>
    <source>
        <strain evidence="10 11">DSM 44442</strain>
    </source>
</reference>
<evidence type="ECO:0000313" key="10">
    <source>
        <dbReference type="EMBL" id="NYJ35990.1"/>
    </source>
</evidence>
<dbReference type="InterPro" id="IPR010290">
    <property type="entry name" value="TM_effector"/>
</dbReference>
<feature type="transmembrane region" description="Helical" evidence="8">
    <location>
        <begin position="80"/>
        <end position="101"/>
    </location>
</feature>
<proteinExistence type="predicted"/>
<dbReference type="GO" id="GO:0022857">
    <property type="term" value="F:transmembrane transporter activity"/>
    <property type="evidence" value="ECO:0007669"/>
    <property type="project" value="InterPro"/>
</dbReference>
<dbReference type="CDD" id="cd06173">
    <property type="entry name" value="MFS_MefA_like"/>
    <property type="match status" value="1"/>
</dbReference>
<feature type="region of interest" description="Disordered" evidence="7">
    <location>
        <begin position="413"/>
        <end position="512"/>
    </location>
</feature>
<protein>
    <submittedName>
        <fullName evidence="10">MFS family permease</fullName>
    </submittedName>
</protein>
<feature type="transmembrane region" description="Helical" evidence="8">
    <location>
        <begin position="308"/>
        <end position="333"/>
    </location>
</feature>
<feature type="compositionally biased region" description="Gly residues" evidence="7">
    <location>
        <begin position="432"/>
        <end position="452"/>
    </location>
</feature>
<dbReference type="Gene3D" id="1.20.1250.20">
    <property type="entry name" value="MFS general substrate transporter like domains"/>
    <property type="match status" value="1"/>
</dbReference>
<evidence type="ECO:0000313" key="11">
    <source>
        <dbReference type="Proteomes" id="UP000572051"/>
    </source>
</evidence>
<evidence type="ECO:0000256" key="4">
    <source>
        <dbReference type="ARBA" id="ARBA00022692"/>
    </source>
</evidence>
<dbReference type="InterPro" id="IPR036259">
    <property type="entry name" value="MFS_trans_sf"/>
</dbReference>
<sequence length="512" mass="52593">MRVPMFRSLAVRNYRLYALGQLLSNPGTWMQRIAQDWLVLQLSHGSGIALGMTTALQFLPLLLFGLWGGALVDRLDKRRLLILTQGAMGLLAVGLGILATAGAAEVWHVYVFAFALGMITVLDNPGRQAFVPEMVDREHLSNAIALNSASFQLGRVTGPAIAGLLIAWIGSGPVFVINGFSFAFTIVALLMIRTADLRTPEPVPKGKGQIREGLRYVAGRRDLVLLLVLAASVQFFGANGQNQIALMVNNVFESGAAAFGTAAAALAVGALVGALLAARRDRPRVRLVLIGAMGFGVTQVAAGLMPGYLAFVVVLVPMGVLFMTYVTTLNATFQLTVDSRMRGRVMSMFLLVFMGVAPIGAPVVGLLADAFGPRASLVTGGAVTVVVVSVLSVLLMRAKDVRWRALLPARWREDAPSDGDTAADGTEADAGTGTGTGAGAGAVSGTGAGAGAGAEAVSGAGAGAGSGADAEAVRDTAGGADDGTRAGPGGTAPDGGRRTRRGTSSRGAATPV</sequence>
<feature type="transmembrane region" description="Helical" evidence="8">
    <location>
        <begin position="46"/>
        <end position="68"/>
    </location>
</feature>
<feature type="domain" description="Major facilitator superfamily (MFS) profile" evidence="9">
    <location>
        <begin position="13"/>
        <end position="399"/>
    </location>
</feature>
<keyword evidence="6 8" id="KW-0472">Membrane</keyword>
<dbReference type="AlphaFoldDB" id="A0A7Z0EPN7"/>
<evidence type="ECO:0000256" key="1">
    <source>
        <dbReference type="ARBA" id="ARBA00004651"/>
    </source>
</evidence>
<keyword evidence="4 8" id="KW-0812">Transmembrane</keyword>
<feature type="transmembrane region" description="Helical" evidence="8">
    <location>
        <begin position="285"/>
        <end position="302"/>
    </location>
</feature>
<evidence type="ECO:0000256" key="7">
    <source>
        <dbReference type="SAM" id="MobiDB-lite"/>
    </source>
</evidence>
<dbReference type="PANTHER" id="PTHR23513">
    <property type="entry name" value="INTEGRAL MEMBRANE EFFLUX PROTEIN-RELATED"/>
    <property type="match status" value="1"/>
</dbReference>
<dbReference type="SUPFAM" id="SSF103473">
    <property type="entry name" value="MFS general substrate transporter"/>
    <property type="match status" value="1"/>
</dbReference>
<dbReference type="PROSITE" id="PS50850">
    <property type="entry name" value="MFS"/>
    <property type="match status" value="1"/>
</dbReference>
<evidence type="ECO:0000256" key="6">
    <source>
        <dbReference type="ARBA" id="ARBA00023136"/>
    </source>
</evidence>
<evidence type="ECO:0000256" key="8">
    <source>
        <dbReference type="SAM" id="Phobius"/>
    </source>
</evidence>
<keyword evidence="2" id="KW-0813">Transport</keyword>
<gene>
    <name evidence="10" type="ORF">HNR10_003871</name>
</gene>
<name>A0A7Z0EPN7_9ACTN</name>
<feature type="compositionally biased region" description="Low complexity" evidence="7">
    <location>
        <begin position="418"/>
        <end position="431"/>
    </location>
</feature>
<organism evidence="10 11">
    <name type="scientific">Nocardiopsis aegyptia</name>
    <dbReference type="NCBI Taxonomy" id="220378"/>
    <lineage>
        <taxon>Bacteria</taxon>
        <taxon>Bacillati</taxon>
        <taxon>Actinomycetota</taxon>
        <taxon>Actinomycetes</taxon>
        <taxon>Streptosporangiales</taxon>
        <taxon>Nocardiopsidaceae</taxon>
        <taxon>Nocardiopsis</taxon>
    </lineage>
</organism>
<feature type="transmembrane region" description="Helical" evidence="8">
    <location>
        <begin position="213"/>
        <end position="236"/>
    </location>
</feature>
<keyword evidence="11" id="KW-1185">Reference proteome</keyword>
<keyword evidence="5 8" id="KW-1133">Transmembrane helix</keyword>
<evidence type="ECO:0000256" key="5">
    <source>
        <dbReference type="ARBA" id="ARBA00022989"/>
    </source>
</evidence>
<dbReference type="EMBL" id="JACCFS010000001">
    <property type="protein sequence ID" value="NYJ35990.1"/>
    <property type="molecule type" value="Genomic_DNA"/>
</dbReference>
<feature type="transmembrane region" description="Helical" evidence="8">
    <location>
        <begin position="374"/>
        <end position="396"/>
    </location>
</feature>